<proteinExistence type="predicted"/>
<evidence type="ECO:0000313" key="2">
    <source>
        <dbReference type="Proteomes" id="UP000288279"/>
    </source>
</evidence>
<keyword evidence="2" id="KW-1185">Reference proteome</keyword>
<dbReference type="RefSeq" id="WP_126827380.1">
    <property type="nucleotide sequence ID" value="NZ_PIQG01000002.1"/>
</dbReference>
<dbReference type="AlphaFoldDB" id="A0A432ZL05"/>
<dbReference type="OrthoDB" id="8079486at2"/>
<dbReference type="EMBL" id="PIQG01000002">
    <property type="protein sequence ID" value="RUO78705.1"/>
    <property type="molecule type" value="Genomic_DNA"/>
</dbReference>
<protein>
    <submittedName>
        <fullName evidence="1">Uncharacterized protein</fullName>
    </submittedName>
</protein>
<evidence type="ECO:0000313" key="1">
    <source>
        <dbReference type="EMBL" id="RUO78705.1"/>
    </source>
</evidence>
<reference evidence="1 2" key="1">
    <citation type="journal article" date="2011" name="Front. Microbiol.">
        <title>Genomic signatures of strain selection and enhancement in Bacillus atrophaeus var. globigii, a historical biowarfare simulant.</title>
        <authorList>
            <person name="Gibbons H.S."/>
            <person name="Broomall S.M."/>
            <person name="McNew L.A."/>
            <person name="Daligault H."/>
            <person name="Chapman C."/>
            <person name="Bruce D."/>
            <person name="Karavis M."/>
            <person name="Krepps M."/>
            <person name="McGregor P.A."/>
            <person name="Hong C."/>
            <person name="Park K.H."/>
            <person name="Akmal A."/>
            <person name="Feldman A."/>
            <person name="Lin J.S."/>
            <person name="Chang W.E."/>
            <person name="Higgs B.W."/>
            <person name="Demirev P."/>
            <person name="Lindquist J."/>
            <person name="Liem A."/>
            <person name="Fochler E."/>
            <person name="Read T.D."/>
            <person name="Tapia R."/>
            <person name="Johnson S."/>
            <person name="Bishop-Lilly K.A."/>
            <person name="Detter C."/>
            <person name="Han C."/>
            <person name="Sozhamannan S."/>
            <person name="Rosenzweig C.N."/>
            <person name="Skowronski E.W."/>
        </authorList>
    </citation>
    <scope>NUCLEOTIDE SEQUENCE [LARGE SCALE GENOMIC DNA]</scope>
    <source>
        <strain evidence="1 2">PIT1</strain>
    </source>
</reference>
<dbReference type="Proteomes" id="UP000288279">
    <property type="component" value="Unassembled WGS sequence"/>
</dbReference>
<name>A0A432ZL05_9GAMM</name>
<gene>
    <name evidence="1" type="ORF">CWI83_06710</name>
</gene>
<comment type="caution">
    <text evidence="1">The sequence shown here is derived from an EMBL/GenBank/DDBJ whole genome shotgun (WGS) entry which is preliminary data.</text>
</comment>
<sequence>MKLSSFIGKSIDSLLEKKPFSDWNLEKSLDDEGEELLYHYAFIENGLEVRCNEDLKICVIFINSSEYGGFKEEFEDAPLTSEKSEVINGFGAPTMSSGPVDHPILGRSGAWDLFVLDDFAIHFQYKIGSEKIERITIMNHDSLPYQED</sequence>
<organism evidence="1 2">
    <name type="scientific">Pseudidiomarina taiwanensis</name>
    <dbReference type="NCBI Taxonomy" id="337250"/>
    <lineage>
        <taxon>Bacteria</taxon>
        <taxon>Pseudomonadati</taxon>
        <taxon>Pseudomonadota</taxon>
        <taxon>Gammaproteobacteria</taxon>
        <taxon>Alteromonadales</taxon>
        <taxon>Idiomarinaceae</taxon>
        <taxon>Pseudidiomarina</taxon>
    </lineage>
</organism>
<accession>A0A432ZL05</accession>